<feature type="compositionally biased region" description="Basic and acidic residues" evidence="3">
    <location>
        <begin position="157"/>
        <end position="166"/>
    </location>
</feature>
<sequence length="183" mass="20693">MSRLLPHVSPPARERRWTRGRCRHGWAAGSSDDGGERVAVGNGAGCGVGSDPFAATHALQFCSTNTFNTAVDVEFDIPDYFDVVKHPMDLGTVRKLAADCYCSPWEHEQVLRNRVESYREEVECSRGFRPRRSVVSHESVVKLKKKKKKKKKQQPQADRRRDRRAENSDILPLGLYVKELSAV</sequence>
<dbReference type="Gene3D" id="1.20.920.10">
    <property type="entry name" value="Bromodomain-like"/>
    <property type="match status" value="1"/>
</dbReference>
<dbReference type="InterPro" id="IPR001487">
    <property type="entry name" value="Bromodomain"/>
</dbReference>
<dbReference type="SUPFAM" id="SSF47370">
    <property type="entry name" value="Bromodomain"/>
    <property type="match status" value="1"/>
</dbReference>
<evidence type="ECO:0000256" key="2">
    <source>
        <dbReference type="PROSITE-ProRule" id="PRU00035"/>
    </source>
</evidence>
<keyword evidence="1 2" id="KW-0103">Bromodomain</keyword>
<evidence type="ECO:0000313" key="6">
    <source>
        <dbReference type="Proteomes" id="UP000287651"/>
    </source>
</evidence>
<protein>
    <recommendedName>
        <fullName evidence="4">Bromo domain-containing protein</fullName>
    </recommendedName>
</protein>
<dbReference type="Proteomes" id="UP000287651">
    <property type="component" value="Unassembled WGS sequence"/>
</dbReference>
<feature type="region of interest" description="Disordered" evidence="3">
    <location>
        <begin position="139"/>
        <end position="166"/>
    </location>
</feature>
<dbReference type="InterPro" id="IPR036427">
    <property type="entry name" value="Bromodomain-like_sf"/>
</dbReference>
<comment type="caution">
    <text evidence="5">The sequence shown here is derived from an EMBL/GenBank/DDBJ whole genome shotgun (WGS) entry which is preliminary data.</text>
</comment>
<organism evidence="5 6">
    <name type="scientific">Ensete ventricosum</name>
    <name type="common">Abyssinian banana</name>
    <name type="synonym">Musa ensete</name>
    <dbReference type="NCBI Taxonomy" id="4639"/>
    <lineage>
        <taxon>Eukaryota</taxon>
        <taxon>Viridiplantae</taxon>
        <taxon>Streptophyta</taxon>
        <taxon>Embryophyta</taxon>
        <taxon>Tracheophyta</taxon>
        <taxon>Spermatophyta</taxon>
        <taxon>Magnoliopsida</taxon>
        <taxon>Liliopsida</taxon>
        <taxon>Zingiberales</taxon>
        <taxon>Musaceae</taxon>
        <taxon>Ensete</taxon>
    </lineage>
</organism>
<dbReference type="PROSITE" id="PS50014">
    <property type="entry name" value="BROMODOMAIN_2"/>
    <property type="match status" value="1"/>
</dbReference>
<reference evidence="5 6" key="1">
    <citation type="journal article" date="2014" name="Agronomy (Basel)">
        <title>A Draft Genome Sequence for Ensete ventricosum, the Drought-Tolerant Tree Against Hunger.</title>
        <authorList>
            <person name="Harrison J."/>
            <person name="Moore K.A."/>
            <person name="Paszkiewicz K."/>
            <person name="Jones T."/>
            <person name="Grant M."/>
            <person name="Ambacheew D."/>
            <person name="Muzemil S."/>
            <person name="Studholme D.J."/>
        </authorList>
    </citation>
    <scope>NUCLEOTIDE SEQUENCE [LARGE SCALE GENOMIC DNA]</scope>
</reference>
<feature type="compositionally biased region" description="Basic residues" evidence="3">
    <location>
        <begin position="142"/>
        <end position="153"/>
    </location>
</feature>
<name>A0A426XPF0_ENSVE</name>
<evidence type="ECO:0000256" key="1">
    <source>
        <dbReference type="ARBA" id="ARBA00023117"/>
    </source>
</evidence>
<accession>A0A426XPF0</accession>
<feature type="domain" description="Bromo" evidence="4">
    <location>
        <begin position="67"/>
        <end position="123"/>
    </location>
</feature>
<proteinExistence type="predicted"/>
<gene>
    <name evidence="5" type="ORF">B296_00008139</name>
</gene>
<evidence type="ECO:0000256" key="3">
    <source>
        <dbReference type="SAM" id="MobiDB-lite"/>
    </source>
</evidence>
<evidence type="ECO:0000259" key="4">
    <source>
        <dbReference type="PROSITE" id="PS50014"/>
    </source>
</evidence>
<evidence type="ECO:0000313" key="5">
    <source>
        <dbReference type="EMBL" id="RRT41330.1"/>
    </source>
</evidence>
<dbReference type="EMBL" id="AMZH03018660">
    <property type="protein sequence ID" value="RRT41330.1"/>
    <property type="molecule type" value="Genomic_DNA"/>
</dbReference>
<dbReference type="AlphaFoldDB" id="A0A426XPF0"/>